<dbReference type="Proteomes" id="UP000229730">
    <property type="component" value="Unassembled WGS sequence"/>
</dbReference>
<sequence length="316" mass="36296">MFQTFVNGPINIIRSCVHFRRKDLRGQWYLWLAVRRWGLLLLMGGAMPWAAQAGEPRVIIYPLAELNTQAQAFYPVRLLEEALARSGAHYRARASGVSMLQGRALRQLEEAQGIDVMWSMTSVAREAKLLPIRIPIYKGLISWRLFLIHESQAVRFNQIKDLASLKQRVAGQVHDWPDKQILQANGFSVYGSSTYGSLFRMLAQKRIDYFPRSLIEIWDEAAQHQAAGLMVEPSFLIRYPSASYFFVRRGDHALAEALSQGLEMMIQDGSFDRLFMEFHGNLIKKAAIEDLVIFDLDNPTLPPKTPLNRKELWFRE</sequence>
<evidence type="ECO:0000313" key="2">
    <source>
        <dbReference type="Proteomes" id="UP000229730"/>
    </source>
</evidence>
<accession>A0A2G4YP72</accession>
<dbReference type="AlphaFoldDB" id="A0A2G4YP72"/>
<proteinExistence type="predicted"/>
<dbReference type="Gene3D" id="3.40.190.10">
    <property type="entry name" value="Periplasmic binding protein-like II"/>
    <property type="match status" value="2"/>
</dbReference>
<keyword evidence="2" id="KW-1185">Reference proteome</keyword>
<protein>
    <submittedName>
        <fullName evidence="1">Uncharacterized protein</fullName>
    </submittedName>
</protein>
<dbReference type="InParanoid" id="A0A2G4YP72"/>
<gene>
    <name evidence="1" type="ORF">CRD36_12945</name>
</gene>
<dbReference type="EMBL" id="PDEM01000025">
    <property type="protein sequence ID" value="PHZ84103.1"/>
    <property type="molecule type" value="Genomic_DNA"/>
</dbReference>
<organism evidence="1 2">
    <name type="scientific">Paremcibacter congregatus</name>
    <dbReference type="NCBI Taxonomy" id="2043170"/>
    <lineage>
        <taxon>Bacteria</taxon>
        <taxon>Pseudomonadati</taxon>
        <taxon>Pseudomonadota</taxon>
        <taxon>Alphaproteobacteria</taxon>
        <taxon>Emcibacterales</taxon>
        <taxon>Emcibacteraceae</taxon>
        <taxon>Paremcibacter</taxon>
    </lineage>
</organism>
<reference evidence="1 2" key="1">
    <citation type="submission" date="2017-10" db="EMBL/GenBank/DDBJ databases">
        <title>Frigbacter circumglobatus gen. nov. sp. nov., isolated from sediment cultured in situ.</title>
        <authorList>
            <person name="Zhao Z."/>
        </authorList>
    </citation>
    <scope>NUCLEOTIDE SEQUENCE [LARGE SCALE GENOMIC DNA]</scope>
    <source>
        <strain evidence="1 2">ZYL</strain>
    </source>
</reference>
<evidence type="ECO:0000313" key="1">
    <source>
        <dbReference type="EMBL" id="PHZ84103.1"/>
    </source>
</evidence>
<name>A0A2G4YP72_9PROT</name>
<dbReference type="OrthoDB" id="547680at2"/>
<dbReference type="SUPFAM" id="SSF53850">
    <property type="entry name" value="Periplasmic binding protein-like II"/>
    <property type="match status" value="1"/>
</dbReference>
<comment type="caution">
    <text evidence="1">The sequence shown here is derived from an EMBL/GenBank/DDBJ whole genome shotgun (WGS) entry which is preliminary data.</text>
</comment>